<keyword evidence="3" id="KW-0547">Nucleotide-binding</keyword>
<accession>A0A1H8LZL0</accession>
<dbReference type="Pfam" id="PF00501">
    <property type="entry name" value="AMP-binding"/>
    <property type="match status" value="1"/>
</dbReference>
<evidence type="ECO:0000259" key="6">
    <source>
        <dbReference type="Pfam" id="PF13193"/>
    </source>
</evidence>
<dbReference type="Pfam" id="PF13193">
    <property type="entry name" value="AMP-binding_C"/>
    <property type="match status" value="1"/>
</dbReference>
<feature type="domain" description="AMP-dependent synthetase/ligase" evidence="5">
    <location>
        <begin position="51"/>
        <end position="359"/>
    </location>
</feature>
<evidence type="ECO:0000256" key="3">
    <source>
        <dbReference type="ARBA" id="ARBA00022741"/>
    </source>
</evidence>
<dbReference type="InterPro" id="IPR000873">
    <property type="entry name" value="AMP-dep_synth/lig_dom"/>
</dbReference>
<evidence type="ECO:0000256" key="2">
    <source>
        <dbReference type="ARBA" id="ARBA00022598"/>
    </source>
</evidence>
<protein>
    <submittedName>
        <fullName evidence="7">AMP-dependent synthetase</fullName>
    </submittedName>
</protein>
<dbReference type="RefSeq" id="WP_092112754.1">
    <property type="nucleotide sequence ID" value="NZ_FOCN01000034.1"/>
</dbReference>
<name>A0A1H8LZL0_9MICO</name>
<evidence type="ECO:0000256" key="1">
    <source>
        <dbReference type="ARBA" id="ARBA00006432"/>
    </source>
</evidence>
<dbReference type="InterPro" id="IPR051087">
    <property type="entry name" value="Mitochondrial_ACSM"/>
</dbReference>
<dbReference type="GO" id="GO:0006637">
    <property type="term" value="P:acyl-CoA metabolic process"/>
    <property type="evidence" value="ECO:0007669"/>
    <property type="project" value="TreeGrafter"/>
</dbReference>
<dbReference type="PANTHER" id="PTHR43605:SF10">
    <property type="entry name" value="ACYL-COA SYNTHETASE MEDIUM CHAIN FAMILY MEMBER 3"/>
    <property type="match status" value="1"/>
</dbReference>
<dbReference type="Gene3D" id="3.30.300.30">
    <property type="match status" value="1"/>
</dbReference>
<comment type="similarity">
    <text evidence="1">Belongs to the ATP-dependent AMP-binding enzyme family.</text>
</comment>
<dbReference type="InterPro" id="IPR025110">
    <property type="entry name" value="AMP-bd_C"/>
</dbReference>
<proteinExistence type="inferred from homology"/>
<gene>
    <name evidence="7" type="ORF">E3O10_15490</name>
</gene>
<sequence length="523" mass="56785">MTEVTHNRAAETVASYLKAYDDPTASAAHLLCDVHDLASVAFTVIDSELNAKDLSYGELAADSKRFANALTALGIGRDDKVATLSGKSRDLVVALVGIWRVGAVHVPLFTAFATPAIDLRLSASGTRVVVVDPGQRSKLESLEGLTIIETGDEFERLLRENEPEFDSVAVGNDGVIVEIFTSGTTGTPKAVPVPLRAVASFRSYLHFGLDVRKDDVFWNVADPGWAYGLYIGIIAVLAEGTRNLLVKAGFSAELTAEVIRKFGVTNFAGAPTIFRALIREPKAQGLTPRRASSAGEPLTDDILEWSRKSWGLEVRDHYGQTELGMVIGNGWHDDVSADIIHGSMGQPLPGFTATVLDGEIVFDVRNSPLYWFTGYANAPQQTSERFTPDGHWYRTSDVAQENPDGFFFFAARSDDVILMAGYRIGPFEVESVLLSDDRVVDTAVVGKPDERLGEALVAYIVLADGTKGSASLTKELKQVVKEGFAAHAYPRRIFYVDALPKTPSGKVQRHLLRQIEDNAPVTA</sequence>
<evidence type="ECO:0000256" key="4">
    <source>
        <dbReference type="ARBA" id="ARBA00022840"/>
    </source>
</evidence>
<feature type="domain" description="AMP-binding enzyme C-terminal" evidence="6">
    <location>
        <begin position="428"/>
        <end position="506"/>
    </location>
</feature>
<dbReference type="GO" id="GO:0016405">
    <property type="term" value="F:CoA-ligase activity"/>
    <property type="evidence" value="ECO:0007669"/>
    <property type="project" value="UniProtKB-ARBA"/>
</dbReference>
<dbReference type="SUPFAM" id="SSF56801">
    <property type="entry name" value="Acetyl-CoA synthetase-like"/>
    <property type="match status" value="1"/>
</dbReference>
<dbReference type="GO" id="GO:0005524">
    <property type="term" value="F:ATP binding"/>
    <property type="evidence" value="ECO:0007669"/>
    <property type="project" value="UniProtKB-KW"/>
</dbReference>
<dbReference type="Proteomes" id="UP000297654">
    <property type="component" value="Unassembled WGS sequence"/>
</dbReference>
<reference evidence="7 8" key="1">
    <citation type="submission" date="2019-03" db="EMBL/GenBank/DDBJ databases">
        <title>Genomics of glacier-inhabiting Cryobacterium strains.</title>
        <authorList>
            <person name="Liu Q."/>
            <person name="Xin Y.-H."/>
        </authorList>
    </citation>
    <scope>NUCLEOTIDE SEQUENCE [LARGE SCALE GENOMIC DNA]</scope>
    <source>
        <strain evidence="7 8">Hh15</strain>
    </source>
</reference>
<dbReference type="PANTHER" id="PTHR43605">
    <property type="entry name" value="ACYL-COENZYME A SYNTHETASE"/>
    <property type="match status" value="1"/>
</dbReference>
<dbReference type="AlphaFoldDB" id="A0A1H8LZL0"/>
<keyword evidence="4" id="KW-0067">ATP-binding</keyword>
<dbReference type="GO" id="GO:0015645">
    <property type="term" value="F:fatty acid ligase activity"/>
    <property type="evidence" value="ECO:0007669"/>
    <property type="project" value="TreeGrafter"/>
</dbReference>
<organism evidence="7 8">
    <name type="scientific">Cryobacterium luteum</name>
    <dbReference type="NCBI Taxonomy" id="1424661"/>
    <lineage>
        <taxon>Bacteria</taxon>
        <taxon>Bacillati</taxon>
        <taxon>Actinomycetota</taxon>
        <taxon>Actinomycetes</taxon>
        <taxon>Micrococcales</taxon>
        <taxon>Microbacteriaceae</taxon>
        <taxon>Cryobacterium</taxon>
    </lineage>
</organism>
<dbReference type="EMBL" id="SOFF01000042">
    <property type="protein sequence ID" value="TFB85225.1"/>
    <property type="molecule type" value="Genomic_DNA"/>
</dbReference>
<evidence type="ECO:0000259" key="5">
    <source>
        <dbReference type="Pfam" id="PF00501"/>
    </source>
</evidence>
<dbReference type="STRING" id="1424661.SAMN05216281_1344"/>
<evidence type="ECO:0000313" key="7">
    <source>
        <dbReference type="EMBL" id="TFB85225.1"/>
    </source>
</evidence>
<dbReference type="InterPro" id="IPR042099">
    <property type="entry name" value="ANL_N_sf"/>
</dbReference>
<dbReference type="GO" id="GO:0004321">
    <property type="term" value="F:fatty-acyl-CoA synthase activity"/>
    <property type="evidence" value="ECO:0007669"/>
    <property type="project" value="TreeGrafter"/>
</dbReference>
<comment type="caution">
    <text evidence="7">The sequence shown here is derived from an EMBL/GenBank/DDBJ whole genome shotgun (WGS) entry which is preliminary data.</text>
</comment>
<keyword evidence="8" id="KW-1185">Reference proteome</keyword>
<dbReference type="InterPro" id="IPR045851">
    <property type="entry name" value="AMP-bd_C_sf"/>
</dbReference>
<dbReference type="Gene3D" id="3.40.50.12780">
    <property type="entry name" value="N-terminal domain of ligase-like"/>
    <property type="match status" value="1"/>
</dbReference>
<keyword evidence="2" id="KW-0436">Ligase</keyword>
<dbReference type="OrthoDB" id="9803968at2"/>
<evidence type="ECO:0000313" key="8">
    <source>
        <dbReference type="Proteomes" id="UP000297654"/>
    </source>
</evidence>
<dbReference type="GO" id="GO:0006633">
    <property type="term" value="P:fatty acid biosynthetic process"/>
    <property type="evidence" value="ECO:0007669"/>
    <property type="project" value="TreeGrafter"/>
</dbReference>